<feature type="transmembrane region" description="Helical" evidence="8">
    <location>
        <begin position="12"/>
        <end position="36"/>
    </location>
</feature>
<dbReference type="GO" id="GO:0005283">
    <property type="term" value="F:amino acid:sodium symporter activity"/>
    <property type="evidence" value="ECO:0007669"/>
    <property type="project" value="InterPro"/>
</dbReference>
<dbReference type="PRINTS" id="PR00175">
    <property type="entry name" value="NAALASMPORT"/>
</dbReference>
<feature type="transmembrane region" description="Helical" evidence="8">
    <location>
        <begin position="71"/>
        <end position="91"/>
    </location>
</feature>
<dbReference type="Pfam" id="PF01235">
    <property type="entry name" value="Na_Ala_symp"/>
    <property type="match status" value="1"/>
</dbReference>
<comment type="caution">
    <text evidence="9">The sequence shown here is derived from an EMBL/GenBank/DDBJ whole genome shotgun (WGS) entry which is preliminary data.</text>
</comment>
<protein>
    <submittedName>
        <fullName evidence="9">Amino acid carrier protein</fullName>
    </submittedName>
</protein>
<evidence type="ECO:0000256" key="6">
    <source>
        <dbReference type="ARBA" id="ARBA00022989"/>
    </source>
</evidence>
<dbReference type="Gene3D" id="1.20.1740.10">
    <property type="entry name" value="Amino acid/polyamine transporter I"/>
    <property type="match status" value="1"/>
</dbReference>
<keyword evidence="8" id="KW-0769">Symport</keyword>
<evidence type="ECO:0000313" key="10">
    <source>
        <dbReference type="Proteomes" id="UP001205919"/>
    </source>
</evidence>
<dbReference type="NCBIfam" id="TIGR00835">
    <property type="entry name" value="agcS"/>
    <property type="match status" value="1"/>
</dbReference>
<feature type="transmembrane region" description="Helical" evidence="8">
    <location>
        <begin position="242"/>
        <end position="266"/>
    </location>
</feature>
<name>A0AAW5K2M5_9BACT</name>
<gene>
    <name evidence="9" type="ORF">NE630_07135</name>
</gene>
<evidence type="ECO:0000256" key="1">
    <source>
        <dbReference type="ARBA" id="ARBA00004651"/>
    </source>
</evidence>
<feature type="transmembrane region" description="Helical" evidence="8">
    <location>
        <begin position="210"/>
        <end position="230"/>
    </location>
</feature>
<dbReference type="RefSeq" id="WP_008709890.1">
    <property type="nucleotide sequence ID" value="NZ_CABKQM010000005.1"/>
</dbReference>
<evidence type="ECO:0000256" key="2">
    <source>
        <dbReference type="ARBA" id="ARBA00009261"/>
    </source>
</evidence>
<accession>A0AAW5K2M5</accession>
<dbReference type="InterPro" id="IPR001463">
    <property type="entry name" value="Na/Ala_symport"/>
</dbReference>
<evidence type="ECO:0000256" key="4">
    <source>
        <dbReference type="ARBA" id="ARBA00022475"/>
    </source>
</evidence>
<evidence type="ECO:0000256" key="7">
    <source>
        <dbReference type="ARBA" id="ARBA00023136"/>
    </source>
</evidence>
<proteinExistence type="inferred from homology"/>
<sequence>MIVEYLNKIAAIIWGPPLIGLLLGTGIYLCFISRFWQFRHFIDSFKYCFFPSNDNNDKDFRLTQYKAASTAIAASIGAGNIGGVASAIALGGPGVLFWMWVCALIGMITKMAEITLSVYYRETDSEGKHRGGPLYYMQKGVGKRFKGWKILAVLFSIGICSQMFVAPDTFTVGEAISELTGTNPIYGSLFFAVMCWVVILGGLKRVVNFAAIMMPLMSSLYLIFGLYVIAINYQNIPDTIYLVVRSAFTPTAAVGGFVGSTMMLGLRTGIERGLYTNEAGWGTSPMIQSTAENNHPVEQGMWGIVEVFITTMIVCTITALVVLVTGEWSSGEAGATLTIRAFAHGLGDFAPYFICIVLFLFCWTTSAGWFTFILGIIEFAFKNHVIMRERMARILKFIVPGFGLLIAILINVWNIKLTYAWLMVSFTSALPTLTNCIALLLLSKTFIAIVADYEGAKKLWGLRDYDKEQVDC</sequence>
<feature type="transmembrane region" description="Helical" evidence="8">
    <location>
        <begin position="147"/>
        <end position="165"/>
    </location>
</feature>
<feature type="transmembrane region" description="Helical" evidence="8">
    <location>
        <begin position="393"/>
        <end position="413"/>
    </location>
</feature>
<dbReference type="PANTHER" id="PTHR30330:SF14">
    <property type="entry name" value="SODIUM_AMINO ACID (ALANINE) SYMPORTER"/>
    <property type="match status" value="1"/>
</dbReference>
<keyword evidence="5 8" id="KW-0812">Transmembrane</keyword>
<keyword evidence="4 8" id="KW-1003">Cell membrane</keyword>
<feature type="transmembrane region" description="Helical" evidence="8">
    <location>
        <begin position="97"/>
        <end position="120"/>
    </location>
</feature>
<feature type="transmembrane region" description="Helical" evidence="8">
    <location>
        <begin position="349"/>
        <end position="381"/>
    </location>
</feature>
<keyword evidence="7 8" id="KW-0472">Membrane</keyword>
<dbReference type="EMBL" id="JANFYT010000013">
    <property type="protein sequence ID" value="MCQ4814202.1"/>
    <property type="molecule type" value="Genomic_DNA"/>
</dbReference>
<evidence type="ECO:0000256" key="8">
    <source>
        <dbReference type="RuleBase" id="RU363064"/>
    </source>
</evidence>
<evidence type="ECO:0000256" key="5">
    <source>
        <dbReference type="ARBA" id="ARBA00022692"/>
    </source>
</evidence>
<feature type="transmembrane region" description="Helical" evidence="8">
    <location>
        <begin position="185"/>
        <end position="203"/>
    </location>
</feature>
<evidence type="ECO:0000256" key="3">
    <source>
        <dbReference type="ARBA" id="ARBA00022448"/>
    </source>
</evidence>
<feature type="transmembrane region" description="Helical" evidence="8">
    <location>
        <begin position="419"/>
        <end position="442"/>
    </location>
</feature>
<keyword evidence="10" id="KW-1185">Reference proteome</keyword>
<dbReference type="AlphaFoldDB" id="A0AAW5K2M5"/>
<comment type="similarity">
    <text evidence="2 8">Belongs to the alanine or glycine:cation symporter (AGCS) (TC 2.A.25) family.</text>
</comment>
<evidence type="ECO:0000313" key="9">
    <source>
        <dbReference type="EMBL" id="MCQ4814202.1"/>
    </source>
</evidence>
<dbReference type="PANTHER" id="PTHR30330">
    <property type="entry name" value="AGSS FAMILY TRANSPORTER, SODIUM-ALANINE"/>
    <property type="match status" value="1"/>
</dbReference>
<dbReference type="Proteomes" id="UP001205919">
    <property type="component" value="Unassembled WGS sequence"/>
</dbReference>
<keyword evidence="3 8" id="KW-0813">Transport</keyword>
<reference evidence="9 10" key="1">
    <citation type="submission" date="2022-06" db="EMBL/GenBank/DDBJ databases">
        <title>Isolation of gut microbiota from human fecal samples.</title>
        <authorList>
            <person name="Pamer E.G."/>
            <person name="Barat B."/>
            <person name="Waligurski E."/>
            <person name="Medina S."/>
            <person name="Paddock L."/>
            <person name="Mostad J."/>
        </authorList>
    </citation>
    <scope>NUCLEOTIDE SEQUENCE [LARGE SCALE GENOMIC DNA]</scope>
    <source>
        <strain evidence="9 10">DFI.9.90</strain>
    </source>
</reference>
<dbReference type="GO" id="GO:0005886">
    <property type="term" value="C:plasma membrane"/>
    <property type="evidence" value="ECO:0007669"/>
    <property type="project" value="UniProtKB-SubCell"/>
</dbReference>
<comment type="subcellular location">
    <subcellularLocation>
        <location evidence="1 8">Cell membrane</location>
        <topology evidence="1 8">Multi-pass membrane protein</topology>
    </subcellularLocation>
</comment>
<keyword evidence="6 8" id="KW-1133">Transmembrane helix</keyword>
<organism evidence="9 10">
    <name type="scientific">Cloacibacillus evryensis</name>
    <dbReference type="NCBI Taxonomy" id="508460"/>
    <lineage>
        <taxon>Bacteria</taxon>
        <taxon>Thermotogati</taxon>
        <taxon>Synergistota</taxon>
        <taxon>Synergistia</taxon>
        <taxon>Synergistales</taxon>
        <taxon>Synergistaceae</taxon>
        <taxon>Cloacibacillus</taxon>
    </lineage>
</organism>
<feature type="transmembrane region" description="Helical" evidence="8">
    <location>
        <begin position="307"/>
        <end position="329"/>
    </location>
</feature>